<name>A0A381DHK0_9BACT</name>
<gene>
    <name evidence="1" type="ORF">NCTC12475_00263</name>
</gene>
<evidence type="ECO:0000313" key="1">
    <source>
        <dbReference type="EMBL" id="SUX09920.1"/>
    </source>
</evidence>
<sequence length="96" mass="11507">MELYSYNHVLEQRYCLGFLLNNHSDEFLVDERHADLWLTDEIRQNINSSNDWFNFFIQYRGKGCEIYQTYIGDIKRLNLGVEVKKREGITLSNIQI</sequence>
<dbReference type="EMBL" id="UFVD01000001">
    <property type="protein sequence ID" value="SUX09920.1"/>
    <property type="molecule type" value="Genomic_DNA"/>
</dbReference>
<reference evidence="1 2" key="1">
    <citation type="submission" date="2018-06" db="EMBL/GenBank/DDBJ databases">
        <authorList>
            <consortium name="Pathogen Informatics"/>
            <person name="Doyle S."/>
        </authorList>
    </citation>
    <scope>NUCLEOTIDE SEQUENCE [LARGE SCALE GENOMIC DNA]</scope>
    <source>
        <strain evidence="1 2">NCTC12475</strain>
    </source>
</reference>
<accession>A0A381DHK0</accession>
<keyword evidence="2" id="KW-1185">Reference proteome</keyword>
<organism evidence="1 2">
    <name type="scientific">Campylobacter sputorum subsp. sputorum</name>
    <dbReference type="NCBI Taxonomy" id="32024"/>
    <lineage>
        <taxon>Bacteria</taxon>
        <taxon>Pseudomonadati</taxon>
        <taxon>Campylobacterota</taxon>
        <taxon>Epsilonproteobacteria</taxon>
        <taxon>Campylobacterales</taxon>
        <taxon>Campylobacteraceae</taxon>
        <taxon>Campylobacter</taxon>
    </lineage>
</organism>
<evidence type="ECO:0000313" key="2">
    <source>
        <dbReference type="Proteomes" id="UP000254920"/>
    </source>
</evidence>
<protein>
    <submittedName>
        <fullName evidence="1">Uncharacterized protein</fullName>
    </submittedName>
</protein>
<proteinExistence type="predicted"/>
<dbReference type="Proteomes" id="UP000254920">
    <property type="component" value="Unassembled WGS sequence"/>
</dbReference>
<dbReference type="AlphaFoldDB" id="A0A381DHK0"/>